<dbReference type="AlphaFoldDB" id="A0A1G6SKI7"/>
<protein>
    <recommendedName>
        <fullName evidence="6">LPXTG-motif cell wall anchor domain-containing protein</fullName>
    </recommendedName>
</protein>
<feature type="chain" id="PRO_5011695152" description="LPXTG-motif cell wall anchor domain-containing protein" evidence="3">
    <location>
        <begin position="29"/>
        <end position="328"/>
    </location>
</feature>
<sequence>MNEATGRRLRLIGAVSAVLLATASPARAQDDEAGYATWTFTGVSRAYTGTMTLPGNFPEATFTSDARADSGLRSGANTWLGPAAGFGAVFGSSQDQGYPLIRPRTDTPGNASSTTYTFEDPTPSSGWGFALGDIDADTVTITATGADGSALPASALGYQGSFNFCDTSPKPSACSGVTNFHTPTWTTTEQNGGSGTLSGDGVDETGGTGWFQPTAPISTLTFSFSALSGFPVYQTWFAKLAIPDPDPSPSDDPSDGPSDDPSDGPGGDPTADPAMPVGNEDPSGDGPLGLPTLPITGAPLLTAILGGLAAIGVGALIMAAMRRRRAES</sequence>
<feature type="compositionally biased region" description="Acidic residues" evidence="1">
    <location>
        <begin position="252"/>
        <end position="262"/>
    </location>
</feature>
<reference evidence="5" key="1">
    <citation type="submission" date="2016-10" db="EMBL/GenBank/DDBJ databases">
        <authorList>
            <person name="Varghese N."/>
            <person name="Submissions S."/>
        </authorList>
    </citation>
    <scope>NUCLEOTIDE SEQUENCE [LARGE SCALE GENOMIC DNA]</scope>
    <source>
        <strain evidence="5">CGMCC 4.3516</strain>
    </source>
</reference>
<evidence type="ECO:0000256" key="2">
    <source>
        <dbReference type="SAM" id="Phobius"/>
    </source>
</evidence>
<dbReference type="OrthoDB" id="5137684at2"/>
<organism evidence="4 5">
    <name type="scientific">Glycomyces harbinensis</name>
    <dbReference type="NCBI Taxonomy" id="58114"/>
    <lineage>
        <taxon>Bacteria</taxon>
        <taxon>Bacillati</taxon>
        <taxon>Actinomycetota</taxon>
        <taxon>Actinomycetes</taxon>
        <taxon>Glycomycetales</taxon>
        <taxon>Glycomycetaceae</taxon>
        <taxon>Glycomyces</taxon>
    </lineage>
</organism>
<evidence type="ECO:0000256" key="3">
    <source>
        <dbReference type="SAM" id="SignalP"/>
    </source>
</evidence>
<dbReference type="RefSeq" id="WP_091029115.1">
    <property type="nucleotide sequence ID" value="NZ_FNAD01000002.1"/>
</dbReference>
<evidence type="ECO:0000313" key="4">
    <source>
        <dbReference type="EMBL" id="SDD17450.1"/>
    </source>
</evidence>
<feature type="transmembrane region" description="Helical" evidence="2">
    <location>
        <begin position="300"/>
        <end position="321"/>
    </location>
</feature>
<keyword evidence="5" id="KW-1185">Reference proteome</keyword>
<name>A0A1G6SKI7_9ACTN</name>
<feature type="region of interest" description="Disordered" evidence="1">
    <location>
        <begin position="185"/>
        <end position="206"/>
    </location>
</feature>
<dbReference type="STRING" id="58114.SAMN05216270_102154"/>
<evidence type="ECO:0008006" key="6">
    <source>
        <dbReference type="Google" id="ProtNLM"/>
    </source>
</evidence>
<accession>A0A1G6SKI7</accession>
<feature type="compositionally biased region" description="Gly residues" evidence="1">
    <location>
        <begin position="192"/>
        <end position="206"/>
    </location>
</feature>
<feature type="signal peptide" evidence="3">
    <location>
        <begin position="1"/>
        <end position="28"/>
    </location>
</feature>
<keyword evidence="2" id="KW-0812">Transmembrane</keyword>
<gene>
    <name evidence="4" type="ORF">SAMN05216270_102154</name>
</gene>
<feature type="region of interest" description="Disordered" evidence="1">
    <location>
        <begin position="243"/>
        <end position="290"/>
    </location>
</feature>
<dbReference type="EMBL" id="FNAD01000002">
    <property type="protein sequence ID" value="SDD17450.1"/>
    <property type="molecule type" value="Genomic_DNA"/>
</dbReference>
<dbReference type="Proteomes" id="UP000198949">
    <property type="component" value="Unassembled WGS sequence"/>
</dbReference>
<proteinExistence type="predicted"/>
<evidence type="ECO:0000256" key="1">
    <source>
        <dbReference type="SAM" id="MobiDB-lite"/>
    </source>
</evidence>
<evidence type="ECO:0000313" key="5">
    <source>
        <dbReference type="Proteomes" id="UP000198949"/>
    </source>
</evidence>
<keyword evidence="2" id="KW-1133">Transmembrane helix</keyword>
<keyword evidence="2" id="KW-0472">Membrane</keyword>
<keyword evidence="3" id="KW-0732">Signal</keyword>